<dbReference type="EMBL" id="CADCTO010000021">
    <property type="protein sequence ID" value="CAA9214772.1"/>
    <property type="molecule type" value="Genomic_DNA"/>
</dbReference>
<dbReference type="Gene3D" id="3.10.180.10">
    <property type="entry name" value="2,3-Dihydroxybiphenyl 1,2-Dioxygenase, domain 1"/>
    <property type="match status" value="1"/>
</dbReference>
<dbReference type="GO" id="GO:0004493">
    <property type="term" value="F:methylmalonyl-CoA epimerase activity"/>
    <property type="evidence" value="ECO:0007669"/>
    <property type="project" value="TreeGrafter"/>
</dbReference>
<evidence type="ECO:0000259" key="2">
    <source>
        <dbReference type="PROSITE" id="PS51819"/>
    </source>
</evidence>
<gene>
    <name evidence="3" type="ORF">AVDCRST_MAG63-163</name>
</gene>
<dbReference type="PROSITE" id="PS51819">
    <property type="entry name" value="VOC"/>
    <property type="match status" value="1"/>
</dbReference>
<dbReference type="InterPro" id="IPR037523">
    <property type="entry name" value="VOC_core"/>
</dbReference>
<dbReference type="InterPro" id="IPR051785">
    <property type="entry name" value="MMCE/EMCE_epimerase"/>
</dbReference>
<dbReference type="PANTHER" id="PTHR43048:SF3">
    <property type="entry name" value="METHYLMALONYL-COA EPIMERASE, MITOCHONDRIAL"/>
    <property type="match status" value="1"/>
</dbReference>
<feature type="domain" description="VOC" evidence="2">
    <location>
        <begin position="14"/>
        <end position="142"/>
    </location>
</feature>
<dbReference type="InterPro" id="IPR029068">
    <property type="entry name" value="Glyas_Bleomycin-R_OHBP_Dase"/>
</dbReference>
<dbReference type="GO" id="GO:0046872">
    <property type="term" value="F:metal ion binding"/>
    <property type="evidence" value="ECO:0007669"/>
    <property type="project" value="UniProtKB-KW"/>
</dbReference>
<accession>A0A6J4H8V2</accession>
<dbReference type="AlphaFoldDB" id="A0A6J4H8V2"/>
<name>A0A6J4H8V2_9BACT</name>
<dbReference type="GO" id="GO:0046491">
    <property type="term" value="P:L-methylmalonyl-CoA metabolic process"/>
    <property type="evidence" value="ECO:0007669"/>
    <property type="project" value="TreeGrafter"/>
</dbReference>
<reference evidence="3" key="1">
    <citation type="submission" date="2020-02" db="EMBL/GenBank/DDBJ databases">
        <authorList>
            <person name="Meier V. D."/>
        </authorList>
    </citation>
    <scope>NUCLEOTIDE SEQUENCE</scope>
    <source>
        <strain evidence="3">AVDCRST_MAG63</strain>
    </source>
</reference>
<dbReference type="InterPro" id="IPR004360">
    <property type="entry name" value="Glyas_Fos-R_dOase_dom"/>
</dbReference>
<proteinExistence type="predicted"/>
<dbReference type="SUPFAM" id="SSF54593">
    <property type="entry name" value="Glyoxalase/Bleomycin resistance protein/Dihydroxybiphenyl dioxygenase"/>
    <property type="match status" value="1"/>
</dbReference>
<dbReference type="Pfam" id="PF00903">
    <property type="entry name" value="Glyoxalase"/>
    <property type="match status" value="1"/>
</dbReference>
<evidence type="ECO:0000256" key="1">
    <source>
        <dbReference type="ARBA" id="ARBA00022723"/>
    </source>
</evidence>
<dbReference type="PANTHER" id="PTHR43048">
    <property type="entry name" value="METHYLMALONYL-COA EPIMERASE"/>
    <property type="match status" value="1"/>
</dbReference>
<keyword evidence="1" id="KW-0479">Metal-binding</keyword>
<organism evidence="3">
    <name type="scientific">uncultured Armatimonadetes bacterium</name>
    <dbReference type="NCBI Taxonomy" id="157466"/>
    <lineage>
        <taxon>Bacteria</taxon>
        <taxon>Bacillati</taxon>
        <taxon>Armatimonadota</taxon>
        <taxon>environmental samples</taxon>
    </lineage>
</organism>
<evidence type="ECO:0000313" key="3">
    <source>
        <dbReference type="EMBL" id="CAA9214772.1"/>
    </source>
</evidence>
<sequence>MPKDTTNPVLKGCGFHHVALRARDFDRSLAFYTEGLGFRVAHRWGEGESRAVLLDLGDGNYLELFAAKPGQIPDEGAPGTGWPFLHLAFRSDDVEGAIERARALGAQVTVEPKTVPIGDPPIPFHIAFFLGPDGEVLELFDCEHL</sequence>
<protein>
    <recommendedName>
        <fullName evidence="2">VOC domain-containing protein</fullName>
    </recommendedName>
</protein>